<evidence type="ECO:0000256" key="13">
    <source>
        <dbReference type="ARBA" id="ARBA00047174"/>
    </source>
</evidence>
<comment type="catalytic activity">
    <reaction evidence="12">
        <text>[(1-&gt;4)-beta-D-glucosyl]n+m + reduced acceptor + O2 = 4-dehydro-beta-D-glucosyl-[(1-&gt;4)-beta-D-glucosyl]n-1 + [(1-&gt;4)-beta-D-glucosyl]m + acceptor + H2O.</text>
        <dbReference type="EC" id="1.14.99.56"/>
    </reaction>
</comment>
<comment type="cofactor">
    <cofactor evidence="1">
        <name>Cu(2+)</name>
        <dbReference type="ChEBI" id="CHEBI:29036"/>
    </cofactor>
</comment>
<evidence type="ECO:0000256" key="5">
    <source>
        <dbReference type="ARBA" id="ARBA00022729"/>
    </source>
</evidence>
<evidence type="ECO:0000256" key="3">
    <source>
        <dbReference type="ARBA" id="ARBA00022525"/>
    </source>
</evidence>
<dbReference type="AlphaFoldDB" id="A0A485L1D3"/>
<dbReference type="GO" id="GO:0030245">
    <property type="term" value="P:cellulose catabolic process"/>
    <property type="evidence" value="ECO:0007669"/>
    <property type="project" value="UniProtKB-KW"/>
</dbReference>
<proteinExistence type="predicted"/>
<dbReference type="EMBL" id="VJMH01005487">
    <property type="protein sequence ID" value="KAF0695319.1"/>
    <property type="molecule type" value="Genomic_DNA"/>
</dbReference>
<dbReference type="PANTHER" id="PTHR33353:SF10">
    <property type="entry name" value="ENDO-BETA-1,4-GLUCANASE D"/>
    <property type="match status" value="1"/>
</dbReference>
<organism evidence="16 17">
    <name type="scientific">Aphanomyces stellatus</name>
    <dbReference type="NCBI Taxonomy" id="120398"/>
    <lineage>
        <taxon>Eukaryota</taxon>
        <taxon>Sar</taxon>
        <taxon>Stramenopiles</taxon>
        <taxon>Oomycota</taxon>
        <taxon>Saprolegniomycetes</taxon>
        <taxon>Saprolegniales</taxon>
        <taxon>Verrucalvaceae</taxon>
        <taxon>Aphanomyces</taxon>
    </lineage>
</organism>
<keyword evidence="3" id="KW-0964">Secreted</keyword>
<evidence type="ECO:0000313" key="17">
    <source>
        <dbReference type="Proteomes" id="UP000332933"/>
    </source>
</evidence>
<keyword evidence="9" id="KW-0503">Monooxygenase</keyword>
<evidence type="ECO:0000256" key="11">
    <source>
        <dbReference type="ARBA" id="ARBA00023326"/>
    </source>
</evidence>
<dbReference type="PROSITE" id="PS00562">
    <property type="entry name" value="CBM1_1"/>
    <property type="match status" value="3"/>
</dbReference>
<evidence type="ECO:0000256" key="6">
    <source>
        <dbReference type="ARBA" id="ARBA00023001"/>
    </source>
</evidence>
<keyword evidence="8" id="KW-0186">Copper</keyword>
<feature type="domain" description="CBM1" evidence="14">
    <location>
        <begin position="136"/>
        <end position="172"/>
    </location>
</feature>
<dbReference type="SMART" id="SM00236">
    <property type="entry name" value="fCBD"/>
    <property type="match status" value="4"/>
</dbReference>
<dbReference type="EC" id="1.14.99.56" evidence="13"/>
<dbReference type="GO" id="GO:0046872">
    <property type="term" value="F:metal ion binding"/>
    <property type="evidence" value="ECO:0007669"/>
    <property type="project" value="UniProtKB-KW"/>
</dbReference>
<keyword evidence="4" id="KW-0479">Metal-binding</keyword>
<dbReference type="Proteomes" id="UP000332933">
    <property type="component" value="Unassembled WGS sequence"/>
</dbReference>
<gene>
    <name evidence="16" type="primary">Aste57867_13855</name>
    <name evidence="15" type="ORF">As57867_013804</name>
    <name evidence="16" type="ORF">ASTE57867_13855</name>
</gene>
<comment type="subcellular location">
    <subcellularLocation>
        <location evidence="2">Secreted</location>
    </subcellularLocation>
</comment>
<reference evidence="16 17" key="1">
    <citation type="submission" date="2019-03" db="EMBL/GenBank/DDBJ databases">
        <authorList>
            <person name="Gaulin E."/>
            <person name="Dumas B."/>
        </authorList>
    </citation>
    <scope>NUCLEOTIDE SEQUENCE [LARGE SCALE GENOMIC DNA]</scope>
    <source>
        <strain evidence="16">CBS 568.67</strain>
    </source>
</reference>
<evidence type="ECO:0000256" key="7">
    <source>
        <dbReference type="ARBA" id="ARBA00023002"/>
    </source>
</evidence>
<name>A0A485L1D3_9STRA</name>
<evidence type="ECO:0000256" key="4">
    <source>
        <dbReference type="ARBA" id="ARBA00022723"/>
    </source>
</evidence>
<evidence type="ECO:0000256" key="1">
    <source>
        <dbReference type="ARBA" id="ARBA00001973"/>
    </source>
</evidence>
<keyword evidence="10" id="KW-0119">Carbohydrate metabolism</keyword>
<dbReference type="PANTHER" id="PTHR33353">
    <property type="entry name" value="PUTATIVE (AFU_ORTHOLOGUE AFUA_1G12560)-RELATED"/>
    <property type="match status" value="1"/>
</dbReference>
<dbReference type="GO" id="GO:0030248">
    <property type="term" value="F:cellulose binding"/>
    <property type="evidence" value="ECO:0007669"/>
    <property type="project" value="InterPro"/>
</dbReference>
<dbReference type="GO" id="GO:0005576">
    <property type="term" value="C:extracellular region"/>
    <property type="evidence" value="ECO:0007669"/>
    <property type="project" value="UniProtKB-SubCell"/>
</dbReference>
<evidence type="ECO:0000256" key="8">
    <source>
        <dbReference type="ARBA" id="ARBA00023008"/>
    </source>
</evidence>
<keyword evidence="5" id="KW-0732">Signal</keyword>
<keyword evidence="7" id="KW-0560">Oxidoreductase</keyword>
<evidence type="ECO:0000256" key="9">
    <source>
        <dbReference type="ARBA" id="ARBA00023033"/>
    </source>
</evidence>
<dbReference type="InterPro" id="IPR000254">
    <property type="entry name" value="CBD"/>
</dbReference>
<dbReference type="EMBL" id="CAADRA010005508">
    <property type="protein sequence ID" value="VFT90686.1"/>
    <property type="molecule type" value="Genomic_DNA"/>
</dbReference>
<keyword evidence="6" id="KW-0136">Cellulose degradation</keyword>
<accession>A0A485L1D3</accession>
<evidence type="ECO:0000313" key="15">
    <source>
        <dbReference type="EMBL" id="KAF0695319.1"/>
    </source>
</evidence>
<evidence type="ECO:0000259" key="14">
    <source>
        <dbReference type="PROSITE" id="PS51164"/>
    </source>
</evidence>
<evidence type="ECO:0000256" key="2">
    <source>
        <dbReference type="ARBA" id="ARBA00004613"/>
    </source>
</evidence>
<keyword evidence="11" id="KW-0624">Polysaccharide degradation</keyword>
<evidence type="ECO:0000256" key="12">
    <source>
        <dbReference type="ARBA" id="ARBA00045077"/>
    </source>
</evidence>
<dbReference type="SUPFAM" id="SSF57180">
    <property type="entry name" value="Cellulose-binding domain"/>
    <property type="match status" value="4"/>
</dbReference>
<dbReference type="Pfam" id="PF00734">
    <property type="entry name" value="CBM_1"/>
    <property type="match status" value="4"/>
</dbReference>
<feature type="domain" description="CBM1" evidence="14">
    <location>
        <begin position="41"/>
        <end position="77"/>
    </location>
</feature>
<dbReference type="InterPro" id="IPR035971">
    <property type="entry name" value="CBD_sf"/>
</dbReference>
<evidence type="ECO:0000313" key="16">
    <source>
        <dbReference type="EMBL" id="VFT90686.1"/>
    </source>
</evidence>
<dbReference type="InterPro" id="IPR049892">
    <property type="entry name" value="AA9"/>
</dbReference>
<protein>
    <recommendedName>
        <fullName evidence="13">lytic cellulose monooxygenase (C4-dehydrogenating)</fullName>
        <ecNumber evidence="13">1.14.99.56</ecNumber>
    </recommendedName>
</protein>
<dbReference type="OrthoDB" id="168153at2759"/>
<feature type="domain" description="CBM1" evidence="14">
    <location>
        <begin position="180"/>
        <end position="216"/>
    </location>
</feature>
<dbReference type="GO" id="GO:0004497">
    <property type="term" value="F:monooxygenase activity"/>
    <property type="evidence" value="ECO:0007669"/>
    <property type="project" value="UniProtKB-KW"/>
</dbReference>
<keyword evidence="17" id="KW-1185">Reference proteome</keyword>
<dbReference type="PROSITE" id="PS51164">
    <property type="entry name" value="CBM1_2"/>
    <property type="match status" value="4"/>
</dbReference>
<feature type="domain" description="CBM1" evidence="14">
    <location>
        <begin position="84"/>
        <end position="120"/>
    </location>
</feature>
<sequence>MVSENDRCQIRPEDASCKKIKTGAWGCVWNSQAPQKDAEDGEAAVWQQCGGNNYKGDTSCTAGSKCVVVNEWYSQCQPLPTKDGQVATWQQCGGSTYKGLTVCRDEDVCQKWNDYYSQCIPKTQAAPKKEAEQQSGTVDRFGQCGGKEYKGNTKCGDADKCQSWNEWYSQCVPKGPTNNSPLARFAQCGGKGYNGPTNCADNDKCQSWNEWYSQCVPKN</sequence>
<reference evidence="15" key="2">
    <citation type="submission" date="2019-06" db="EMBL/GenBank/DDBJ databases">
        <title>Genomics analysis of Aphanomyces spp. identifies a new class of oomycete effector associated with host adaptation.</title>
        <authorList>
            <person name="Gaulin E."/>
        </authorList>
    </citation>
    <scope>NUCLEOTIDE SEQUENCE</scope>
    <source>
        <strain evidence="15">CBS 578.67</strain>
    </source>
</reference>
<evidence type="ECO:0000256" key="10">
    <source>
        <dbReference type="ARBA" id="ARBA00023277"/>
    </source>
</evidence>